<gene>
    <name evidence="1" type="ORF">BUALT_Bualt18G0022900</name>
</gene>
<dbReference type="AlphaFoldDB" id="A0AAV6W897"/>
<protein>
    <submittedName>
        <fullName evidence="1">Uncharacterized protein</fullName>
    </submittedName>
</protein>
<dbReference type="PANTHER" id="PTHR36733:SF1">
    <property type="entry name" value="CELL WALL PROTEIN-RELATED"/>
    <property type="match status" value="1"/>
</dbReference>
<name>A0AAV6W897_9LAMI</name>
<keyword evidence="2" id="KW-1185">Reference proteome</keyword>
<accession>A0AAV6W897</accession>
<sequence>MRATAFQSLLLAACRLERSADGLREQRIMFACQANNAAANSLSLINTPSRTVALYPTAPSSEWISAIVPSIGRFIVPKKGSHVNPFTYNPITGTNGGNGVSITGVGGSTGGSNYISGGDDATLPNPGVEVRTAGGAVPVPSRH</sequence>
<dbReference type="Proteomes" id="UP000826271">
    <property type="component" value="Unassembled WGS sequence"/>
</dbReference>
<evidence type="ECO:0000313" key="1">
    <source>
        <dbReference type="EMBL" id="KAG8364672.1"/>
    </source>
</evidence>
<dbReference type="EMBL" id="WHWC01000018">
    <property type="protein sequence ID" value="KAG8364672.1"/>
    <property type="molecule type" value="Genomic_DNA"/>
</dbReference>
<comment type="caution">
    <text evidence="1">The sequence shown here is derived from an EMBL/GenBank/DDBJ whole genome shotgun (WGS) entry which is preliminary data.</text>
</comment>
<dbReference type="PANTHER" id="PTHR36733">
    <property type="entry name" value="CELL WALL PROTEIN-RELATED"/>
    <property type="match status" value="1"/>
</dbReference>
<reference evidence="1" key="1">
    <citation type="submission" date="2019-10" db="EMBL/GenBank/DDBJ databases">
        <authorList>
            <person name="Zhang R."/>
            <person name="Pan Y."/>
            <person name="Wang J."/>
            <person name="Ma R."/>
            <person name="Yu S."/>
        </authorList>
    </citation>
    <scope>NUCLEOTIDE SEQUENCE</scope>
    <source>
        <strain evidence="1">LA-IB0</strain>
        <tissue evidence="1">Leaf</tissue>
    </source>
</reference>
<dbReference type="InterPro" id="IPR034565">
    <property type="entry name" value="Put_cell_wall"/>
</dbReference>
<evidence type="ECO:0000313" key="2">
    <source>
        <dbReference type="Proteomes" id="UP000826271"/>
    </source>
</evidence>
<proteinExistence type="predicted"/>
<organism evidence="1 2">
    <name type="scientific">Buddleja alternifolia</name>
    <dbReference type="NCBI Taxonomy" id="168488"/>
    <lineage>
        <taxon>Eukaryota</taxon>
        <taxon>Viridiplantae</taxon>
        <taxon>Streptophyta</taxon>
        <taxon>Embryophyta</taxon>
        <taxon>Tracheophyta</taxon>
        <taxon>Spermatophyta</taxon>
        <taxon>Magnoliopsida</taxon>
        <taxon>eudicotyledons</taxon>
        <taxon>Gunneridae</taxon>
        <taxon>Pentapetalae</taxon>
        <taxon>asterids</taxon>
        <taxon>lamiids</taxon>
        <taxon>Lamiales</taxon>
        <taxon>Scrophulariaceae</taxon>
        <taxon>Buddlejeae</taxon>
        <taxon>Buddleja</taxon>
    </lineage>
</organism>